<dbReference type="EMBL" id="AP022870">
    <property type="protein sequence ID" value="BCB80665.1"/>
    <property type="molecule type" value="Genomic_DNA"/>
</dbReference>
<proteinExistence type="predicted"/>
<reference evidence="2 3" key="1">
    <citation type="submission" date="2020-03" db="EMBL/GenBank/DDBJ databases">
        <title>Whole genome shotgun sequence of Phytohabitans flavus NBRC 107702.</title>
        <authorList>
            <person name="Komaki H."/>
            <person name="Tamura T."/>
        </authorList>
    </citation>
    <scope>NUCLEOTIDE SEQUENCE [LARGE SCALE GENOMIC DNA]</scope>
    <source>
        <strain evidence="2 3">NBRC 107702</strain>
    </source>
</reference>
<gene>
    <name evidence="2" type="ORF">Pflav_070750</name>
</gene>
<protein>
    <recommendedName>
        <fullName evidence="1">Putative restriction endonuclease domain-containing protein</fullName>
    </recommendedName>
</protein>
<dbReference type="Gene3D" id="3.90.1570.10">
    <property type="entry name" value="tt1808, chain A"/>
    <property type="match status" value="1"/>
</dbReference>
<name>A0A6F8Y3J4_9ACTN</name>
<keyword evidence="3" id="KW-1185">Reference proteome</keyword>
<dbReference type="Pfam" id="PF05685">
    <property type="entry name" value="Uma2"/>
    <property type="match status" value="1"/>
</dbReference>
<reference evidence="2 3" key="2">
    <citation type="submission" date="2020-03" db="EMBL/GenBank/DDBJ databases">
        <authorList>
            <person name="Ichikawa N."/>
            <person name="Kimura A."/>
            <person name="Kitahashi Y."/>
            <person name="Uohara A."/>
        </authorList>
    </citation>
    <scope>NUCLEOTIDE SEQUENCE [LARGE SCALE GENOMIC DNA]</scope>
    <source>
        <strain evidence="2 3">NBRC 107702</strain>
    </source>
</reference>
<evidence type="ECO:0000313" key="3">
    <source>
        <dbReference type="Proteomes" id="UP000502508"/>
    </source>
</evidence>
<dbReference type="AlphaFoldDB" id="A0A6F8Y3J4"/>
<dbReference type="PANTHER" id="PTHR35400:SF3">
    <property type="entry name" value="SLL1072 PROTEIN"/>
    <property type="match status" value="1"/>
</dbReference>
<evidence type="ECO:0000259" key="1">
    <source>
        <dbReference type="Pfam" id="PF05685"/>
    </source>
</evidence>
<feature type="domain" description="Putative restriction endonuclease" evidence="1">
    <location>
        <begin position="16"/>
        <end position="151"/>
    </location>
</feature>
<organism evidence="2 3">
    <name type="scientific">Phytohabitans flavus</name>
    <dbReference type="NCBI Taxonomy" id="1076124"/>
    <lineage>
        <taxon>Bacteria</taxon>
        <taxon>Bacillati</taxon>
        <taxon>Actinomycetota</taxon>
        <taxon>Actinomycetes</taxon>
        <taxon>Micromonosporales</taxon>
        <taxon>Micromonosporaceae</taxon>
    </lineage>
</organism>
<dbReference type="Proteomes" id="UP000502508">
    <property type="component" value="Chromosome"/>
</dbReference>
<dbReference type="InterPro" id="IPR011335">
    <property type="entry name" value="Restrct_endonuc-II-like"/>
</dbReference>
<dbReference type="KEGG" id="pfla:Pflav_070750"/>
<dbReference type="InterPro" id="IPR012296">
    <property type="entry name" value="Nuclease_put_TT1808"/>
</dbReference>
<dbReference type="CDD" id="cd06260">
    <property type="entry name" value="DUF820-like"/>
    <property type="match status" value="1"/>
</dbReference>
<dbReference type="InterPro" id="IPR008538">
    <property type="entry name" value="Uma2"/>
</dbReference>
<accession>A0A6F8Y3J4</accession>
<evidence type="ECO:0000313" key="2">
    <source>
        <dbReference type="EMBL" id="BCB80665.1"/>
    </source>
</evidence>
<sequence length="173" mass="19361">MRTIELPVTVEWTPEMLLSLPRDYRYEVSEGRLIVSAAAMRAWHSDAEFRVMNLLRSQGMNAYHEAGIVIGPGEIYDCDVGVLRDPPAPQVAYHPAREFELVVEVVSPDSRAADRVNKPAVYADAGIPEYWRVEEADDGEPVIYQHKLVHVAGGARYAEARVVLLSTLEKESL</sequence>
<dbReference type="SUPFAM" id="SSF52980">
    <property type="entry name" value="Restriction endonuclease-like"/>
    <property type="match status" value="1"/>
</dbReference>
<dbReference type="PANTHER" id="PTHR35400">
    <property type="entry name" value="SLR1083 PROTEIN"/>
    <property type="match status" value="1"/>
</dbReference>
<dbReference type="RefSeq" id="WP_173040757.1">
    <property type="nucleotide sequence ID" value="NZ_AP022870.1"/>
</dbReference>